<feature type="domain" description="Coatomer gamma subunit appendage Ig-like subdomain" evidence="17">
    <location>
        <begin position="684"/>
        <end position="830"/>
    </location>
</feature>
<evidence type="ECO:0000313" key="19">
    <source>
        <dbReference type="EMBL" id="KAG0269000.1"/>
    </source>
</evidence>
<dbReference type="AlphaFoldDB" id="A0A9P6UCF5"/>
<proteinExistence type="inferred from homology"/>
<evidence type="ECO:0000256" key="14">
    <source>
        <dbReference type="PIRNR" id="PIRNR037093"/>
    </source>
</evidence>
<dbReference type="InterPro" id="IPR017106">
    <property type="entry name" value="Coatomer_gsu"/>
</dbReference>
<dbReference type="InterPro" id="IPR012295">
    <property type="entry name" value="TBP_dom_sf"/>
</dbReference>
<keyword evidence="20" id="KW-1185">Reference proteome</keyword>
<dbReference type="InterPro" id="IPR037067">
    <property type="entry name" value="Coatomer_gsu_app_sf"/>
</dbReference>
<dbReference type="Pfam" id="PF08752">
    <property type="entry name" value="COP-gamma_platf"/>
    <property type="match status" value="1"/>
</dbReference>
<evidence type="ECO:0000259" key="17">
    <source>
        <dbReference type="Pfam" id="PF08752"/>
    </source>
</evidence>
<evidence type="ECO:0000256" key="1">
    <source>
        <dbReference type="ARBA" id="ARBA00004255"/>
    </source>
</evidence>
<evidence type="ECO:0000256" key="9">
    <source>
        <dbReference type="ARBA" id="ARBA00022927"/>
    </source>
</evidence>
<dbReference type="Pfam" id="PF01602">
    <property type="entry name" value="Adaptin_N"/>
    <property type="match status" value="1"/>
</dbReference>
<dbReference type="GO" id="GO:0009306">
    <property type="term" value="P:protein secretion"/>
    <property type="evidence" value="ECO:0007669"/>
    <property type="project" value="TreeGrafter"/>
</dbReference>
<dbReference type="InterPro" id="IPR013040">
    <property type="entry name" value="Coatomer_gsu_app_Ig-like_dom"/>
</dbReference>
<dbReference type="GO" id="GO:0005793">
    <property type="term" value="C:endoplasmic reticulum-Golgi intermediate compartment"/>
    <property type="evidence" value="ECO:0007669"/>
    <property type="project" value="TreeGrafter"/>
</dbReference>
<dbReference type="GO" id="GO:0006888">
    <property type="term" value="P:endoplasmic reticulum to Golgi vesicle-mediated transport"/>
    <property type="evidence" value="ECO:0007669"/>
    <property type="project" value="TreeGrafter"/>
</dbReference>
<keyword evidence="9 14" id="KW-0653">Protein transport</keyword>
<evidence type="ECO:0000256" key="10">
    <source>
        <dbReference type="ARBA" id="ARBA00023034"/>
    </source>
</evidence>
<keyword evidence="4 14" id="KW-0813">Transport</keyword>
<evidence type="ECO:0000313" key="20">
    <source>
        <dbReference type="Proteomes" id="UP000807716"/>
    </source>
</evidence>
<evidence type="ECO:0000259" key="16">
    <source>
        <dbReference type="Pfam" id="PF01602"/>
    </source>
</evidence>
<dbReference type="FunFam" id="1.25.10.10:FF:000382">
    <property type="entry name" value="Coatomer subunit gamma"/>
    <property type="match status" value="1"/>
</dbReference>
<keyword evidence="12 14" id="KW-0968">Cytoplasmic vesicle</keyword>
<comment type="subcellular location">
    <subcellularLocation>
        <location evidence="14">Cytoplasm</location>
    </subcellularLocation>
    <subcellularLocation>
        <location evidence="1 14">Golgi apparatus membrane</location>
        <topology evidence="1 14">Peripheral membrane protein</topology>
        <orientation evidence="1 14">Cytoplasmic side</orientation>
    </subcellularLocation>
    <subcellularLocation>
        <location evidence="14">Cytoplasmic vesicle</location>
        <location evidence="14">COPI-coated vesicle membrane</location>
        <topology evidence="14">Peripheral membrane protein</topology>
        <orientation evidence="14">Cytoplasmic side</orientation>
    </subcellularLocation>
</comment>
<comment type="caution">
    <text evidence="19">The sequence shown here is derived from an EMBL/GenBank/DDBJ whole genome shotgun (WGS) entry which is preliminary data.</text>
</comment>
<feature type="region of interest" description="Disordered" evidence="15">
    <location>
        <begin position="625"/>
        <end position="673"/>
    </location>
</feature>
<keyword evidence="7" id="KW-0677">Repeat</keyword>
<comment type="subunit">
    <text evidence="3">Oligomeric complex that consists of at least the alpha, beta, beta', gamma, delta, epsilon and zeta subunits.</text>
</comment>
<keyword evidence="6" id="KW-0597">Phosphoprotein</keyword>
<keyword evidence="5 14" id="KW-0963">Cytoplasm</keyword>
<dbReference type="Gene3D" id="2.60.40.1480">
    <property type="entry name" value="Coatomer, gamma subunit, appendage domain"/>
    <property type="match status" value="1"/>
</dbReference>
<dbReference type="OrthoDB" id="1074925at2759"/>
<evidence type="ECO:0000256" key="7">
    <source>
        <dbReference type="ARBA" id="ARBA00022737"/>
    </source>
</evidence>
<evidence type="ECO:0000256" key="13">
    <source>
        <dbReference type="ARBA" id="ARBA00025536"/>
    </source>
</evidence>
<dbReference type="SUPFAM" id="SSF55711">
    <property type="entry name" value="Subdomain of clathrin and coatomer appendage domain"/>
    <property type="match status" value="1"/>
</dbReference>
<evidence type="ECO:0000256" key="3">
    <source>
        <dbReference type="ARBA" id="ARBA00011775"/>
    </source>
</evidence>
<dbReference type="PANTHER" id="PTHR10261:SF0">
    <property type="entry name" value="COATOMER SUBUNIT GAMMA-2"/>
    <property type="match status" value="1"/>
</dbReference>
<comment type="similarity">
    <text evidence="2 14">Belongs to the COPG family.</text>
</comment>
<keyword evidence="8 14" id="KW-0931">ER-Golgi transport</keyword>
<dbReference type="PANTHER" id="PTHR10261">
    <property type="entry name" value="COATOMER SUBUNIT GAMMA"/>
    <property type="match status" value="1"/>
</dbReference>
<evidence type="ECO:0000259" key="18">
    <source>
        <dbReference type="Pfam" id="PF16381"/>
    </source>
</evidence>
<dbReference type="PIRSF" id="PIRSF037093">
    <property type="entry name" value="Coatomer_gamma_subunit"/>
    <property type="match status" value="1"/>
</dbReference>
<keyword evidence="11 14" id="KW-0472">Membrane</keyword>
<feature type="domain" description="Coatomer subunit gamma C-terminal" evidence="18">
    <location>
        <begin position="833"/>
        <end position="946"/>
    </location>
</feature>
<dbReference type="InterPro" id="IPR002553">
    <property type="entry name" value="Clathrin/coatomer_adapt-like_N"/>
</dbReference>
<dbReference type="FunFam" id="1.25.10.10:FF:000071">
    <property type="entry name" value="Coatomer subunit gamma"/>
    <property type="match status" value="1"/>
</dbReference>
<evidence type="ECO:0000256" key="5">
    <source>
        <dbReference type="ARBA" id="ARBA00022490"/>
    </source>
</evidence>
<dbReference type="FunFam" id="2.60.40.1480:FF:000001">
    <property type="entry name" value="Coatomer subunit gamma"/>
    <property type="match status" value="1"/>
</dbReference>
<sequence>MMSYSKRDDDSGKWLLTPRRVGYHHYFDKTTVLQDARAFNESPINAKKCRALLTKILYLISLGETFGTTEATELFFSVTKLFQSKDTALRQLVYLVIKELSTVAEDVIMVTSSLMKDMQPTSDVMNRANAIRVLCKITDASMLQSVERFLKAAIVDRNAKVSSAALVSAYHLYSIAREVVKRWANEAQEAINMKPQSAVSAATSYMTSFGGSVPSQYGVVSTSNIVQYHALGLLYTIRQTDRMAVSKLVQNFAAKSGMSGSVLRSPFAQCMLVRYACKVMEDDPSSTRVIYELLEGWLRHKSEMVNLEAAKAICEMKDATAKELFPAVVTLQTFLSSGKPSIRFAAIRALNKLAMAHPAAVAPCNIDMENMITDQNRSISTFAITTLLKTGNEASVERLMKQISSFMSEITDESKVLVVEAVGSLCVKFPAKHHVMLSFLSSALRDDGGYDFKRAVVEAIFNFVKYIPESKEAALSHLCEIIEDCEYSKLSVKILHLLGVEGPKCPQPTKYIRYIYNRVILENAVVRSAAVSALAKFGVNVEDEEVRKSVQVLLSRCLDDADDEVRDRATMYLKVMQNGDEKRYVKDDSTYALAYLEHQLVMYMSNPDMADTPFDLSAIPKISRQEEQERGAKEIQSGTLPSLSAAARGSPALGSSTNGGASAPSGGARASPVSAPALDQQAVYAQQLAEVPEFASFGPLFKSTGKPVDLTETETEYVVSCVKHVFAHHIVFQFNIKNTLSDSLLEDVNMLMTPTDESSLVEQVLVPATKLVYDVPGRAYVAFERTVLEEYPEASFSNELKFYVKDCDPQTGEPDEEGFEDGYQVEDVSLAVADYVLPSYIPSFNKSWEDLGGENEVVETLALTSSPGLQEACRDLITLLGMQPLENTGNVQGSNVHTMILSGIFLGGVPVLARCRMTYDSATGVTLQLAVRSGREDISMVLINAIA</sequence>
<evidence type="ECO:0000256" key="12">
    <source>
        <dbReference type="ARBA" id="ARBA00023329"/>
    </source>
</evidence>
<evidence type="ECO:0000256" key="6">
    <source>
        <dbReference type="ARBA" id="ARBA00022553"/>
    </source>
</evidence>
<feature type="compositionally biased region" description="Low complexity" evidence="15">
    <location>
        <begin position="654"/>
        <end position="673"/>
    </location>
</feature>
<accession>A0A9P6UCF5</accession>
<dbReference type="Proteomes" id="UP000807716">
    <property type="component" value="Unassembled WGS sequence"/>
</dbReference>
<dbReference type="InterPro" id="IPR016024">
    <property type="entry name" value="ARM-type_fold"/>
</dbReference>
<organism evidence="19 20">
    <name type="scientific">Actinomortierella ambigua</name>
    <dbReference type="NCBI Taxonomy" id="1343610"/>
    <lineage>
        <taxon>Eukaryota</taxon>
        <taxon>Fungi</taxon>
        <taxon>Fungi incertae sedis</taxon>
        <taxon>Mucoromycota</taxon>
        <taxon>Mortierellomycotina</taxon>
        <taxon>Mortierellomycetes</taxon>
        <taxon>Mortierellales</taxon>
        <taxon>Mortierellaceae</taxon>
        <taxon>Actinomortierella</taxon>
    </lineage>
</organism>
<comment type="function">
    <text evidence="13 14">The coatomer is a cytosolic protein complex that binds to dilysine motifs and reversibly associates with Golgi non-clathrin-coated vesicles, which further mediate biosynthetic protein transport from the ER, via the Golgi up to the trans Golgi network. Coatomer complex is required for budding from Golgi membranes, and is essential for the retrograde Golgi-to-ER transport of dilysine-tagged proteins.</text>
</comment>
<feature type="domain" description="Clathrin/coatomer adaptor adaptin-like N-terminal" evidence="16">
    <location>
        <begin position="29"/>
        <end position="579"/>
    </location>
</feature>
<dbReference type="InterPro" id="IPR013041">
    <property type="entry name" value="Clathrin_app_Ig-like_sf"/>
</dbReference>
<dbReference type="InterPro" id="IPR011989">
    <property type="entry name" value="ARM-like"/>
</dbReference>
<dbReference type="SUPFAM" id="SSF48371">
    <property type="entry name" value="ARM repeat"/>
    <property type="match status" value="1"/>
</dbReference>
<keyword evidence="10 14" id="KW-0333">Golgi apparatus</keyword>
<protein>
    <recommendedName>
        <fullName evidence="14">Coatomer subunit gamma</fullName>
    </recommendedName>
</protein>
<dbReference type="GO" id="GO:0006886">
    <property type="term" value="P:intracellular protein transport"/>
    <property type="evidence" value="ECO:0007669"/>
    <property type="project" value="InterPro"/>
</dbReference>
<dbReference type="GO" id="GO:0006891">
    <property type="term" value="P:intra-Golgi vesicle-mediated transport"/>
    <property type="evidence" value="ECO:0007669"/>
    <property type="project" value="TreeGrafter"/>
</dbReference>
<dbReference type="FunFam" id="3.30.310.10:FF:000008">
    <property type="entry name" value="Coatomer subunit gamma"/>
    <property type="match status" value="1"/>
</dbReference>
<dbReference type="Gene3D" id="1.25.10.10">
    <property type="entry name" value="Leucine-rich Repeat Variant"/>
    <property type="match status" value="2"/>
</dbReference>
<evidence type="ECO:0000256" key="11">
    <source>
        <dbReference type="ARBA" id="ARBA00023136"/>
    </source>
</evidence>
<dbReference type="InterPro" id="IPR009028">
    <property type="entry name" value="Coatomer/calthrin_app_sub_C"/>
</dbReference>
<evidence type="ECO:0000256" key="4">
    <source>
        <dbReference type="ARBA" id="ARBA00022448"/>
    </source>
</evidence>
<dbReference type="GO" id="GO:0005783">
    <property type="term" value="C:endoplasmic reticulum"/>
    <property type="evidence" value="ECO:0007669"/>
    <property type="project" value="TreeGrafter"/>
</dbReference>
<gene>
    <name evidence="19" type="primary">SEC21</name>
    <name evidence="19" type="ORF">DFQ27_005105</name>
</gene>
<evidence type="ECO:0000256" key="8">
    <source>
        <dbReference type="ARBA" id="ARBA00022892"/>
    </source>
</evidence>
<dbReference type="GO" id="GO:0000139">
    <property type="term" value="C:Golgi membrane"/>
    <property type="evidence" value="ECO:0007669"/>
    <property type="project" value="UniProtKB-SubCell"/>
</dbReference>
<dbReference type="SUPFAM" id="SSF49348">
    <property type="entry name" value="Clathrin adaptor appendage domain"/>
    <property type="match status" value="1"/>
</dbReference>
<reference evidence="19" key="1">
    <citation type="journal article" date="2020" name="Fungal Divers.">
        <title>Resolving the Mortierellaceae phylogeny through synthesis of multi-gene phylogenetics and phylogenomics.</title>
        <authorList>
            <person name="Vandepol N."/>
            <person name="Liber J."/>
            <person name="Desiro A."/>
            <person name="Na H."/>
            <person name="Kennedy M."/>
            <person name="Barry K."/>
            <person name="Grigoriev I.V."/>
            <person name="Miller A.N."/>
            <person name="O'Donnell K."/>
            <person name="Stajich J.E."/>
            <person name="Bonito G."/>
        </authorList>
    </citation>
    <scope>NUCLEOTIDE SEQUENCE</scope>
    <source>
        <strain evidence="19">BC1065</strain>
    </source>
</reference>
<evidence type="ECO:0000256" key="15">
    <source>
        <dbReference type="SAM" id="MobiDB-lite"/>
    </source>
</evidence>
<dbReference type="Gene3D" id="3.30.310.10">
    <property type="entry name" value="TATA-Binding Protein"/>
    <property type="match status" value="1"/>
</dbReference>
<name>A0A9P6UCF5_9FUNG</name>
<dbReference type="InterPro" id="IPR032154">
    <property type="entry name" value="Coatomer_g_Cpla"/>
</dbReference>
<evidence type="ECO:0000256" key="2">
    <source>
        <dbReference type="ARBA" id="ARBA00010720"/>
    </source>
</evidence>
<dbReference type="GO" id="GO:0030126">
    <property type="term" value="C:COPI vesicle coat"/>
    <property type="evidence" value="ECO:0007669"/>
    <property type="project" value="InterPro"/>
</dbReference>
<dbReference type="EMBL" id="JAAAJB010000036">
    <property type="protein sequence ID" value="KAG0269000.1"/>
    <property type="molecule type" value="Genomic_DNA"/>
</dbReference>
<dbReference type="Pfam" id="PF16381">
    <property type="entry name" value="Coatomer_g_Cpla"/>
    <property type="match status" value="1"/>
</dbReference>
<dbReference type="GO" id="GO:0005198">
    <property type="term" value="F:structural molecule activity"/>
    <property type="evidence" value="ECO:0007669"/>
    <property type="project" value="InterPro"/>
</dbReference>